<organism evidence="1 2">
    <name type="scientific">Eumeta variegata</name>
    <name type="common">Bagworm moth</name>
    <name type="synonym">Eumeta japonica</name>
    <dbReference type="NCBI Taxonomy" id="151549"/>
    <lineage>
        <taxon>Eukaryota</taxon>
        <taxon>Metazoa</taxon>
        <taxon>Ecdysozoa</taxon>
        <taxon>Arthropoda</taxon>
        <taxon>Hexapoda</taxon>
        <taxon>Insecta</taxon>
        <taxon>Pterygota</taxon>
        <taxon>Neoptera</taxon>
        <taxon>Endopterygota</taxon>
        <taxon>Lepidoptera</taxon>
        <taxon>Glossata</taxon>
        <taxon>Ditrysia</taxon>
        <taxon>Tineoidea</taxon>
        <taxon>Psychidae</taxon>
        <taxon>Oiketicinae</taxon>
        <taxon>Eumeta</taxon>
    </lineage>
</organism>
<accession>A0A4C1XL34</accession>
<keyword evidence="2" id="KW-1185">Reference proteome</keyword>
<dbReference type="Proteomes" id="UP000299102">
    <property type="component" value="Unassembled WGS sequence"/>
</dbReference>
<protein>
    <submittedName>
        <fullName evidence="1">Uncharacterized protein</fullName>
    </submittedName>
</protein>
<dbReference type="EMBL" id="BGZK01000864">
    <property type="protein sequence ID" value="GBP63234.1"/>
    <property type="molecule type" value="Genomic_DNA"/>
</dbReference>
<comment type="caution">
    <text evidence="1">The sequence shown here is derived from an EMBL/GenBank/DDBJ whole genome shotgun (WGS) entry which is preliminary data.</text>
</comment>
<dbReference type="AlphaFoldDB" id="A0A4C1XL34"/>
<name>A0A4C1XL34_EUMVA</name>
<proteinExistence type="predicted"/>
<evidence type="ECO:0000313" key="2">
    <source>
        <dbReference type="Proteomes" id="UP000299102"/>
    </source>
</evidence>
<reference evidence="1 2" key="1">
    <citation type="journal article" date="2019" name="Commun. Biol.">
        <title>The bagworm genome reveals a unique fibroin gene that provides high tensile strength.</title>
        <authorList>
            <person name="Kono N."/>
            <person name="Nakamura H."/>
            <person name="Ohtoshi R."/>
            <person name="Tomita M."/>
            <person name="Numata K."/>
            <person name="Arakawa K."/>
        </authorList>
    </citation>
    <scope>NUCLEOTIDE SEQUENCE [LARGE SCALE GENOMIC DNA]</scope>
</reference>
<gene>
    <name evidence="1" type="ORF">EVAR_56615_1</name>
</gene>
<sequence>MPPKHNCGICCQPKAVSDQLDELILDQSNRSDTDLKIYPRSKAVPSGQLCYLSTSITDRTVKGSAIWRRFVRGSSTPYLWLRVRDGGLMLPHARASSRRGYDPDGPVAMAPFEVSKLEDFSRPSEIKRSYQWVHRYRPRPSRPFLGVMVKWKGASTHPRRCGARGKDAARRRV</sequence>
<evidence type="ECO:0000313" key="1">
    <source>
        <dbReference type="EMBL" id="GBP63234.1"/>
    </source>
</evidence>